<dbReference type="Pfam" id="PF18734">
    <property type="entry name" value="HEPN_AbiU2"/>
    <property type="match status" value="1"/>
</dbReference>
<dbReference type="InterPro" id="IPR040704">
    <property type="entry name" value="HEPN_AbiU2"/>
</dbReference>
<organism evidence="3 4">
    <name type="scientific">Paenibacillus rigui</name>
    <dbReference type="NCBI Taxonomy" id="554312"/>
    <lineage>
        <taxon>Bacteria</taxon>
        <taxon>Bacillati</taxon>
        <taxon>Bacillota</taxon>
        <taxon>Bacilli</taxon>
        <taxon>Bacillales</taxon>
        <taxon>Paenibacillaceae</taxon>
        <taxon>Paenibacillus</taxon>
    </lineage>
</organism>
<gene>
    <name evidence="3" type="ORF">CF651_24090</name>
</gene>
<evidence type="ECO:0000313" key="4">
    <source>
        <dbReference type="Proteomes" id="UP000215509"/>
    </source>
</evidence>
<feature type="coiled-coil region" evidence="1">
    <location>
        <begin position="104"/>
        <end position="131"/>
    </location>
</feature>
<keyword evidence="4" id="KW-1185">Reference proteome</keyword>
<proteinExistence type="predicted"/>
<comment type="caution">
    <text evidence="3">The sequence shown here is derived from an EMBL/GenBank/DDBJ whole genome shotgun (WGS) entry which is preliminary data.</text>
</comment>
<feature type="domain" description="HEPN AbiU2-like" evidence="2">
    <location>
        <begin position="23"/>
        <end position="148"/>
    </location>
</feature>
<reference evidence="3 4" key="1">
    <citation type="submission" date="2017-07" db="EMBL/GenBank/DDBJ databases">
        <title>Genome sequencing and assembly of Paenibacillus rigui.</title>
        <authorList>
            <person name="Mayilraj S."/>
        </authorList>
    </citation>
    <scope>NUCLEOTIDE SEQUENCE [LARGE SCALE GENOMIC DNA]</scope>
    <source>
        <strain evidence="3 4">JCM 16352</strain>
    </source>
</reference>
<protein>
    <recommendedName>
        <fullName evidence="2">HEPN AbiU2-like domain-containing protein</fullName>
    </recommendedName>
</protein>
<dbReference type="Proteomes" id="UP000215509">
    <property type="component" value="Unassembled WGS sequence"/>
</dbReference>
<evidence type="ECO:0000313" key="3">
    <source>
        <dbReference type="EMBL" id="OXM83682.1"/>
    </source>
</evidence>
<name>A0A229UJV7_9BACL</name>
<evidence type="ECO:0000256" key="1">
    <source>
        <dbReference type="SAM" id="Coils"/>
    </source>
</evidence>
<accession>A0A229UJV7</accession>
<dbReference type="RefSeq" id="WP_094017440.1">
    <property type="nucleotide sequence ID" value="NZ_NMQW01000039.1"/>
</dbReference>
<keyword evidence="1" id="KW-0175">Coiled coil</keyword>
<evidence type="ECO:0000259" key="2">
    <source>
        <dbReference type="Pfam" id="PF18734"/>
    </source>
</evidence>
<dbReference type="AlphaFoldDB" id="A0A229UJV7"/>
<dbReference type="EMBL" id="NMQW01000039">
    <property type="protein sequence ID" value="OXM83682.1"/>
    <property type="molecule type" value="Genomic_DNA"/>
</dbReference>
<sequence length="236" mass="27730">MNNHIGNLMKLNTLSNDRNFIRYLMEDLISAFHSYSFLNSKETQSLASKIGLETTFNKFLKKNVYNSWIIALCKVYEKPSEKNPSNVNIHKFLKEMKEQLIPLSEITQVNMQELENRISHIEEQIKEYENSINIAYMFRNKSLAHTDPELLAPNFKNSKSRNFDPTSEMEKHYKYLNKKAKTMSENLISLTQFTIDTLDYMLDVTNEISMAIQFNKAYKSPDMIQSLKEIKNLFKL</sequence>